<sequence length="187" mass="20869">MTTDPKQKLHTYLREAREAVLWKAEGLGEYDLRRPLTRTGTSILGLIKHLSLVEAWYFGACFDRPFEPHLTGWDEGAEEENDMWATAQESSTDLIATYRAAIAHADATIEALDADAVGHVPWWKTGEVTLHSMLVHVLSETARHAGHGDILREGLDARAGMSKDNTNQGDHDDDWWAAHRADRGGRA</sequence>
<proteinExistence type="predicted"/>
<evidence type="ECO:0000256" key="1">
    <source>
        <dbReference type="SAM" id="MobiDB-lite"/>
    </source>
</evidence>
<dbReference type="InterPro" id="IPR034660">
    <property type="entry name" value="DinB/YfiT-like"/>
</dbReference>
<dbReference type="SUPFAM" id="SSF109854">
    <property type="entry name" value="DinB/YfiT-like putative metalloenzymes"/>
    <property type="match status" value="1"/>
</dbReference>
<dbReference type="EMBL" id="QTUA01000001">
    <property type="protein sequence ID" value="REF30133.1"/>
    <property type="molecule type" value="Genomic_DNA"/>
</dbReference>
<dbReference type="Pfam" id="PF04978">
    <property type="entry name" value="MST"/>
    <property type="match status" value="1"/>
</dbReference>
<evidence type="ECO:0000313" key="3">
    <source>
        <dbReference type="Proteomes" id="UP000256253"/>
    </source>
</evidence>
<dbReference type="InterPro" id="IPR007061">
    <property type="entry name" value="MST-like"/>
</dbReference>
<name>A0A3D9UNY2_9MICO</name>
<feature type="compositionally biased region" description="Basic and acidic residues" evidence="1">
    <location>
        <begin position="174"/>
        <end position="187"/>
    </location>
</feature>
<dbReference type="RefSeq" id="WP_245950038.1">
    <property type="nucleotide sequence ID" value="NZ_QTUA01000001.1"/>
</dbReference>
<dbReference type="AlphaFoldDB" id="A0A3D9UNY2"/>
<comment type="caution">
    <text evidence="2">The sequence shown here is derived from an EMBL/GenBank/DDBJ whole genome shotgun (WGS) entry which is preliminary data.</text>
</comment>
<feature type="region of interest" description="Disordered" evidence="1">
    <location>
        <begin position="160"/>
        <end position="187"/>
    </location>
</feature>
<dbReference type="Gene3D" id="1.20.120.450">
    <property type="entry name" value="dinb family like domain"/>
    <property type="match status" value="1"/>
</dbReference>
<accession>A0A3D9UNY2</accession>
<gene>
    <name evidence="2" type="ORF">DFJ65_1127</name>
</gene>
<keyword evidence="3" id="KW-1185">Reference proteome</keyword>
<evidence type="ECO:0000313" key="2">
    <source>
        <dbReference type="EMBL" id="REF30133.1"/>
    </source>
</evidence>
<dbReference type="Proteomes" id="UP000256253">
    <property type="component" value="Unassembled WGS sequence"/>
</dbReference>
<protein>
    <submittedName>
        <fullName evidence="2">Uncharacterized protein DUF664</fullName>
    </submittedName>
</protein>
<reference evidence="2 3" key="1">
    <citation type="submission" date="2018-08" db="EMBL/GenBank/DDBJ databases">
        <title>Sequencing the genomes of 1000 actinobacteria strains.</title>
        <authorList>
            <person name="Klenk H.-P."/>
        </authorList>
    </citation>
    <scope>NUCLEOTIDE SEQUENCE [LARGE SCALE GENOMIC DNA]</scope>
    <source>
        <strain evidence="2 3">DSM 22967</strain>
    </source>
</reference>
<organism evidence="2 3">
    <name type="scientific">Calidifontibacter indicus</name>
    <dbReference type="NCBI Taxonomy" id="419650"/>
    <lineage>
        <taxon>Bacteria</taxon>
        <taxon>Bacillati</taxon>
        <taxon>Actinomycetota</taxon>
        <taxon>Actinomycetes</taxon>
        <taxon>Micrococcales</taxon>
        <taxon>Dermacoccaceae</taxon>
        <taxon>Calidifontibacter</taxon>
    </lineage>
</organism>